<reference evidence="1 2" key="2">
    <citation type="journal article" date="2017" name="Front. Plant Sci.">
        <title>Gene Classification and Mining of Molecular Markers Useful in Red Clover (Trifolium pratense) Breeding.</title>
        <authorList>
            <person name="Istvanek J."/>
            <person name="Dluhosova J."/>
            <person name="Dluhos P."/>
            <person name="Patkova L."/>
            <person name="Nedelnik J."/>
            <person name="Repkova J."/>
        </authorList>
    </citation>
    <scope>NUCLEOTIDE SEQUENCE [LARGE SCALE GENOMIC DNA]</scope>
    <source>
        <strain evidence="2">cv. Tatra</strain>
        <tissue evidence="1">Young leaves</tissue>
    </source>
</reference>
<organism evidence="1 2">
    <name type="scientific">Trifolium pratense</name>
    <name type="common">Red clover</name>
    <dbReference type="NCBI Taxonomy" id="57577"/>
    <lineage>
        <taxon>Eukaryota</taxon>
        <taxon>Viridiplantae</taxon>
        <taxon>Streptophyta</taxon>
        <taxon>Embryophyta</taxon>
        <taxon>Tracheophyta</taxon>
        <taxon>Spermatophyta</taxon>
        <taxon>Magnoliopsida</taxon>
        <taxon>eudicotyledons</taxon>
        <taxon>Gunneridae</taxon>
        <taxon>Pentapetalae</taxon>
        <taxon>rosids</taxon>
        <taxon>fabids</taxon>
        <taxon>Fabales</taxon>
        <taxon>Fabaceae</taxon>
        <taxon>Papilionoideae</taxon>
        <taxon>50 kb inversion clade</taxon>
        <taxon>NPAAA clade</taxon>
        <taxon>Hologalegina</taxon>
        <taxon>IRL clade</taxon>
        <taxon>Trifolieae</taxon>
        <taxon>Trifolium</taxon>
    </lineage>
</organism>
<evidence type="ECO:0000313" key="1">
    <source>
        <dbReference type="EMBL" id="PNX83770.1"/>
    </source>
</evidence>
<dbReference type="AlphaFoldDB" id="A0A2K3LZ15"/>
<accession>A0A2K3LZ15</accession>
<feature type="non-terminal residue" evidence="1">
    <location>
        <position position="1"/>
    </location>
</feature>
<proteinExistence type="predicted"/>
<comment type="caution">
    <text evidence="1">The sequence shown here is derived from an EMBL/GenBank/DDBJ whole genome shotgun (WGS) entry which is preliminary data.</text>
</comment>
<dbReference type="Proteomes" id="UP000236291">
    <property type="component" value="Unassembled WGS sequence"/>
</dbReference>
<sequence length="24" mass="2890">VAPWWSCESIGRHYVVMERLVDKE</sequence>
<protein>
    <submittedName>
        <fullName evidence="1">Uncharacterized protein</fullName>
    </submittedName>
</protein>
<dbReference type="EMBL" id="ASHM01044868">
    <property type="protein sequence ID" value="PNX83770.1"/>
    <property type="molecule type" value="Genomic_DNA"/>
</dbReference>
<evidence type="ECO:0000313" key="2">
    <source>
        <dbReference type="Proteomes" id="UP000236291"/>
    </source>
</evidence>
<gene>
    <name evidence="1" type="ORF">L195_g039818</name>
</gene>
<name>A0A2K3LZ15_TRIPR</name>
<reference evidence="1 2" key="1">
    <citation type="journal article" date="2014" name="Am. J. Bot.">
        <title>Genome assembly and annotation for red clover (Trifolium pratense; Fabaceae).</title>
        <authorList>
            <person name="Istvanek J."/>
            <person name="Jaros M."/>
            <person name="Krenek A."/>
            <person name="Repkova J."/>
        </authorList>
    </citation>
    <scope>NUCLEOTIDE SEQUENCE [LARGE SCALE GENOMIC DNA]</scope>
    <source>
        <strain evidence="2">cv. Tatra</strain>
        <tissue evidence="1">Young leaves</tissue>
    </source>
</reference>